<keyword evidence="3" id="KW-0418">Kinase</keyword>
<dbReference type="GO" id="GO:0016491">
    <property type="term" value="F:oxidoreductase activity"/>
    <property type="evidence" value="ECO:0007669"/>
    <property type="project" value="InterPro"/>
</dbReference>
<dbReference type="SUPFAM" id="SSF55326">
    <property type="entry name" value="PurM N-terminal domain-like"/>
    <property type="match status" value="1"/>
</dbReference>
<evidence type="ECO:0000256" key="5">
    <source>
        <dbReference type="ARBA" id="ARBA00023266"/>
    </source>
</evidence>
<dbReference type="EMBL" id="FOTF01000004">
    <property type="protein sequence ID" value="SFK90503.1"/>
    <property type="molecule type" value="Genomic_DNA"/>
</dbReference>
<evidence type="ECO:0000256" key="1">
    <source>
        <dbReference type="ARBA" id="ARBA00022679"/>
    </source>
</evidence>
<dbReference type="InterPro" id="IPR016188">
    <property type="entry name" value="PurM-like_N"/>
</dbReference>
<dbReference type="GO" id="GO:0005524">
    <property type="term" value="F:ATP binding"/>
    <property type="evidence" value="ECO:0007669"/>
    <property type="project" value="UniProtKB-KW"/>
</dbReference>
<gene>
    <name evidence="9" type="ORF">SAMN04488004_10411</name>
</gene>
<dbReference type="GO" id="GO:0005737">
    <property type="term" value="C:cytoplasm"/>
    <property type="evidence" value="ECO:0007669"/>
    <property type="project" value="TreeGrafter"/>
</dbReference>
<dbReference type="InterPro" id="IPR004536">
    <property type="entry name" value="SPS/SelD"/>
</dbReference>
<feature type="domain" description="PurM-like N-terminal" evidence="6">
    <location>
        <begin position="432"/>
        <end position="540"/>
    </location>
</feature>
<dbReference type="NCBIfam" id="TIGR00476">
    <property type="entry name" value="selD"/>
    <property type="match status" value="1"/>
</dbReference>
<dbReference type="InterPro" id="IPR036921">
    <property type="entry name" value="PurM-like_N_sf"/>
</dbReference>
<keyword evidence="5" id="KW-0711">Selenium</keyword>
<dbReference type="InterPro" id="IPR023753">
    <property type="entry name" value="FAD/NAD-binding_dom"/>
</dbReference>
<sequence length="724" mass="74708">MGVAMNPDFPLVKDLVLIGGGHTHALVLRKWGMKALAGVRVTVINPGPTAPYSGMLPGFVAGHYSRAELDIDLVKLARFAGARLVNGAVTGIDTAAKLITVPGRPPIAYDIVSVDVGITSVMPDLPGFTDHAIPAKPLGTFAGRWDAFRASTTKPRIAIIGGGVAGAELAMAMMHNLRARGLSPIAHLIDRGKIVDTLGDTARRKMLAALADQGVTLNEDASVARVTATAVVLDNGTEIASDFTTGAAGAKPHDWQADIGVDVQGGFITVNEMLQSSDPSLFAVGDCAHLSHAPRPKAGVYAVRQAPVLFDNLRAVLSGGELRPYDPQKDYLKLISLGGKSALAERMGTAFSGPLLWRWKDHIDRTFMRQFDELKPMGLPPLPLTRAVGLQEALGDKPMCGGCGAKVGRGALRAALQSLPPPDRDDVQLVPGDDAGLLTMGGARQVISTDHLRAFTDDPVTMTRIAVNHALGDIWAMGAAPQAATVNLILPKLSADLQARTLSEIMGAAHEALSDAGAAIVGGHTSLGAELTIGFTVTGLCDRDPVTLRGAKPGDALILTKPLGSGVIMAAEMAGAAPGGVVDSALDLMCQPQAIASSILANAHAMTDVTGFGLAGHLSGIGDASGTGALLELAQIPLMDGALTLAEAGQHSSLFKDNIAGSGPVTGPMGPRTDLIYDPQTAGGLLAAVGVDQADDLVHKLQDAGYTSAAIIGYVTDTPGITLR</sequence>
<dbReference type="Gene3D" id="3.90.650.10">
    <property type="entry name" value="PurM-like C-terminal domain"/>
    <property type="match status" value="1"/>
</dbReference>
<dbReference type="PANTHER" id="PTHR10256:SF0">
    <property type="entry name" value="INACTIVE SELENIDE, WATER DIKINASE-LIKE PROTEIN-RELATED"/>
    <property type="match status" value="1"/>
</dbReference>
<protein>
    <submittedName>
        <fullName evidence="9">Selenophosphate synthase</fullName>
    </submittedName>
</protein>
<dbReference type="InterPro" id="IPR017584">
    <property type="entry name" value="Pyridine_nucleo_diS_OxRdtase_N"/>
</dbReference>
<evidence type="ECO:0000256" key="4">
    <source>
        <dbReference type="ARBA" id="ARBA00022840"/>
    </source>
</evidence>
<keyword evidence="1" id="KW-0808">Transferase</keyword>
<dbReference type="STRING" id="195913.SAMN04488004_10411"/>
<dbReference type="CDD" id="cd02195">
    <property type="entry name" value="SelD"/>
    <property type="match status" value="1"/>
</dbReference>
<dbReference type="SUPFAM" id="SSF51905">
    <property type="entry name" value="FAD/NAD(P)-binding domain"/>
    <property type="match status" value="1"/>
</dbReference>
<dbReference type="Gene3D" id="3.30.1330.10">
    <property type="entry name" value="PurM-like, N-terminal domain"/>
    <property type="match status" value="1"/>
</dbReference>
<dbReference type="NCBIfam" id="TIGR03169">
    <property type="entry name" value="Nterm_to_SelD"/>
    <property type="match status" value="1"/>
</dbReference>
<evidence type="ECO:0000259" key="7">
    <source>
        <dbReference type="Pfam" id="PF02769"/>
    </source>
</evidence>
<dbReference type="AlphaFoldDB" id="A0A1I4DBV5"/>
<dbReference type="Gene3D" id="3.50.50.100">
    <property type="match status" value="1"/>
</dbReference>
<evidence type="ECO:0000313" key="10">
    <source>
        <dbReference type="Proteomes" id="UP000199550"/>
    </source>
</evidence>
<feature type="domain" description="FAD/NAD(P)-binding" evidence="8">
    <location>
        <begin position="14"/>
        <end position="306"/>
    </location>
</feature>
<dbReference type="InterPro" id="IPR036676">
    <property type="entry name" value="PurM-like_C_sf"/>
</dbReference>
<evidence type="ECO:0000256" key="2">
    <source>
        <dbReference type="ARBA" id="ARBA00022741"/>
    </source>
</evidence>
<dbReference type="SUPFAM" id="SSF56042">
    <property type="entry name" value="PurM C-terminal domain-like"/>
    <property type="match status" value="1"/>
</dbReference>
<feature type="domain" description="PurM-like C-terminal" evidence="7">
    <location>
        <begin position="552"/>
        <end position="723"/>
    </location>
</feature>
<dbReference type="PRINTS" id="PR00368">
    <property type="entry name" value="FADPNR"/>
</dbReference>
<evidence type="ECO:0000313" key="9">
    <source>
        <dbReference type="EMBL" id="SFK90503.1"/>
    </source>
</evidence>
<accession>A0A1I4DBV5</accession>
<dbReference type="InterPro" id="IPR010918">
    <property type="entry name" value="PurM-like_C_dom"/>
</dbReference>
<dbReference type="Pfam" id="PF00586">
    <property type="entry name" value="AIRS"/>
    <property type="match status" value="1"/>
</dbReference>
<dbReference type="GO" id="GO:0016260">
    <property type="term" value="P:selenocysteine biosynthetic process"/>
    <property type="evidence" value="ECO:0007669"/>
    <property type="project" value="TreeGrafter"/>
</dbReference>
<proteinExistence type="predicted"/>
<dbReference type="Proteomes" id="UP000199550">
    <property type="component" value="Unassembled WGS sequence"/>
</dbReference>
<keyword evidence="2" id="KW-0547">Nucleotide-binding</keyword>
<dbReference type="Pfam" id="PF07992">
    <property type="entry name" value="Pyr_redox_2"/>
    <property type="match status" value="1"/>
</dbReference>
<evidence type="ECO:0000259" key="6">
    <source>
        <dbReference type="Pfam" id="PF00586"/>
    </source>
</evidence>
<keyword evidence="4" id="KW-0067">ATP-binding</keyword>
<dbReference type="GO" id="GO:0004756">
    <property type="term" value="F:selenide, water dikinase activity"/>
    <property type="evidence" value="ECO:0007669"/>
    <property type="project" value="TreeGrafter"/>
</dbReference>
<keyword evidence="10" id="KW-1185">Reference proteome</keyword>
<organism evidence="9 10">
    <name type="scientific">Loktanella salsilacus</name>
    <dbReference type="NCBI Taxonomy" id="195913"/>
    <lineage>
        <taxon>Bacteria</taxon>
        <taxon>Pseudomonadati</taxon>
        <taxon>Pseudomonadota</taxon>
        <taxon>Alphaproteobacteria</taxon>
        <taxon>Rhodobacterales</taxon>
        <taxon>Roseobacteraceae</taxon>
        <taxon>Loktanella</taxon>
    </lineage>
</organism>
<evidence type="ECO:0000256" key="3">
    <source>
        <dbReference type="ARBA" id="ARBA00022777"/>
    </source>
</evidence>
<dbReference type="InterPro" id="IPR036188">
    <property type="entry name" value="FAD/NAD-bd_sf"/>
</dbReference>
<reference evidence="9 10" key="1">
    <citation type="submission" date="2016-10" db="EMBL/GenBank/DDBJ databases">
        <authorList>
            <person name="de Groot N.N."/>
        </authorList>
    </citation>
    <scope>NUCLEOTIDE SEQUENCE [LARGE SCALE GENOMIC DNA]</scope>
    <source>
        <strain evidence="9 10">DSM 16199</strain>
    </source>
</reference>
<dbReference type="Pfam" id="PF02769">
    <property type="entry name" value="AIRS_C"/>
    <property type="match status" value="1"/>
</dbReference>
<dbReference type="PANTHER" id="PTHR10256">
    <property type="entry name" value="SELENIDE, WATER DIKINASE"/>
    <property type="match status" value="1"/>
</dbReference>
<evidence type="ECO:0000259" key="8">
    <source>
        <dbReference type="Pfam" id="PF07992"/>
    </source>
</evidence>
<name>A0A1I4DBV5_9RHOB</name>